<proteinExistence type="predicted"/>
<dbReference type="EMBL" id="BJYT01000058">
    <property type="protein sequence ID" value="GEO12297.1"/>
    <property type="molecule type" value="Genomic_DNA"/>
</dbReference>
<organism evidence="1 2">
    <name type="scientific">Segetibacter aerophilus</name>
    <dbReference type="NCBI Taxonomy" id="670293"/>
    <lineage>
        <taxon>Bacteria</taxon>
        <taxon>Pseudomonadati</taxon>
        <taxon>Bacteroidota</taxon>
        <taxon>Chitinophagia</taxon>
        <taxon>Chitinophagales</taxon>
        <taxon>Chitinophagaceae</taxon>
        <taxon>Segetibacter</taxon>
    </lineage>
</organism>
<comment type="caution">
    <text evidence="1">The sequence shown here is derived from an EMBL/GenBank/DDBJ whole genome shotgun (WGS) entry which is preliminary data.</text>
</comment>
<dbReference type="Proteomes" id="UP000321513">
    <property type="component" value="Unassembled WGS sequence"/>
</dbReference>
<evidence type="ECO:0000313" key="2">
    <source>
        <dbReference type="Proteomes" id="UP000321513"/>
    </source>
</evidence>
<evidence type="ECO:0000313" key="1">
    <source>
        <dbReference type="EMBL" id="GEO12297.1"/>
    </source>
</evidence>
<sequence>MLRQCVNNVSTTSNALDQASIKMTAVLMAVAKSVSTPFIPTRTNGCELQRMRKLKHLSTTLIVVFKVMKQQNYCNKD</sequence>
<protein>
    <submittedName>
        <fullName evidence="1">Uncharacterized protein</fullName>
    </submittedName>
</protein>
<gene>
    <name evidence="1" type="ORF">SAE01_47930</name>
</gene>
<reference evidence="1 2" key="1">
    <citation type="submission" date="2019-07" db="EMBL/GenBank/DDBJ databases">
        <title>Whole genome shotgun sequence of Segetibacter aerophilus NBRC 106135.</title>
        <authorList>
            <person name="Hosoyama A."/>
            <person name="Uohara A."/>
            <person name="Ohji S."/>
            <person name="Ichikawa N."/>
        </authorList>
    </citation>
    <scope>NUCLEOTIDE SEQUENCE [LARGE SCALE GENOMIC DNA]</scope>
    <source>
        <strain evidence="1 2">NBRC 106135</strain>
    </source>
</reference>
<dbReference type="AlphaFoldDB" id="A0A512BKD7"/>
<name>A0A512BKD7_9BACT</name>
<accession>A0A512BKD7</accession>
<keyword evidence="2" id="KW-1185">Reference proteome</keyword>